<evidence type="ECO:0000313" key="2">
    <source>
        <dbReference type="Proteomes" id="UP001597419"/>
    </source>
</evidence>
<evidence type="ECO:0000313" key="1">
    <source>
        <dbReference type="EMBL" id="MFD2465597.1"/>
    </source>
</evidence>
<organism evidence="1 2">
    <name type="scientific">Amycolatopsis samaneae</name>
    <dbReference type="NCBI Taxonomy" id="664691"/>
    <lineage>
        <taxon>Bacteria</taxon>
        <taxon>Bacillati</taxon>
        <taxon>Actinomycetota</taxon>
        <taxon>Actinomycetes</taxon>
        <taxon>Pseudonocardiales</taxon>
        <taxon>Pseudonocardiaceae</taxon>
        <taxon>Amycolatopsis</taxon>
    </lineage>
</organism>
<name>A0ABW5GXB3_9PSEU</name>
<keyword evidence="2" id="KW-1185">Reference proteome</keyword>
<dbReference type="RefSeq" id="WP_345408969.1">
    <property type="nucleotide sequence ID" value="NZ_BAABHG010000033.1"/>
</dbReference>
<dbReference type="EMBL" id="JBHUKU010000034">
    <property type="protein sequence ID" value="MFD2465597.1"/>
    <property type="molecule type" value="Genomic_DNA"/>
</dbReference>
<dbReference type="Proteomes" id="UP001597419">
    <property type="component" value="Unassembled WGS sequence"/>
</dbReference>
<gene>
    <name evidence="1" type="ORF">ACFSYJ_43800</name>
</gene>
<accession>A0ABW5GXB3</accession>
<sequence length="152" mass="16816">MPASLTAEQTLHTLHDLLHGRGQEPTNDDVLPGAELVVTEDGAEVYRAALARHVRRDLEDPDVIWIRPLAPGGHDPESALPTFDPAICRRRALHLTDAHLAAPRLELRLATGQQATIRPAEGPQLTVLQNFDTWMITLRPAERRGLETLAHD</sequence>
<comment type="caution">
    <text evidence="1">The sequence shown here is derived from an EMBL/GenBank/DDBJ whole genome shotgun (WGS) entry which is preliminary data.</text>
</comment>
<protein>
    <submittedName>
        <fullName evidence="1">Uncharacterized protein</fullName>
    </submittedName>
</protein>
<proteinExistence type="predicted"/>
<reference evidence="2" key="1">
    <citation type="journal article" date="2019" name="Int. J. Syst. Evol. Microbiol.">
        <title>The Global Catalogue of Microorganisms (GCM) 10K type strain sequencing project: providing services to taxonomists for standard genome sequencing and annotation.</title>
        <authorList>
            <consortium name="The Broad Institute Genomics Platform"/>
            <consortium name="The Broad Institute Genome Sequencing Center for Infectious Disease"/>
            <person name="Wu L."/>
            <person name="Ma J."/>
        </authorList>
    </citation>
    <scope>NUCLEOTIDE SEQUENCE [LARGE SCALE GENOMIC DNA]</scope>
    <source>
        <strain evidence="2">CGMCC 4.7643</strain>
    </source>
</reference>